<dbReference type="PROSITE" id="PS50103">
    <property type="entry name" value="ZF_C3H1"/>
    <property type="match status" value="1"/>
</dbReference>
<reference evidence="7 8" key="2">
    <citation type="journal article" date="2007" name="BMC Biol.">
        <title>A 100%-complete sequence reveals unusually simple genomic features in the hot-spring red alga Cyanidioschyzon merolae.</title>
        <authorList>
            <person name="Nozaki H."/>
            <person name="Takano H."/>
            <person name="Misumi O."/>
            <person name="Terasawa K."/>
            <person name="Matsuzaki M."/>
            <person name="Maruyama S."/>
            <person name="Nishida K."/>
            <person name="Yagisawa F."/>
            <person name="Yoshida Y."/>
            <person name="Fujiwara T."/>
            <person name="Takio S."/>
            <person name="Tamura K."/>
            <person name="Chung S.J."/>
            <person name="Nakamura S."/>
            <person name="Kuroiwa H."/>
            <person name="Tanaka K."/>
            <person name="Sato N."/>
            <person name="Kuroiwa T."/>
        </authorList>
    </citation>
    <scope>NUCLEOTIDE SEQUENCE [LARGE SCALE GENOMIC DNA]</scope>
    <source>
        <strain evidence="7 8">10D</strain>
    </source>
</reference>
<dbReference type="GO" id="GO:0003729">
    <property type="term" value="F:mRNA binding"/>
    <property type="evidence" value="ECO:0007669"/>
    <property type="project" value="TreeGrafter"/>
</dbReference>
<feature type="compositionally biased region" description="Low complexity" evidence="5">
    <location>
        <begin position="1"/>
        <end position="11"/>
    </location>
</feature>
<evidence type="ECO:0000313" key="8">
    <source>
        <dbReference type="Proteomes" id="UP000007014"/>
    </source>
</evidence>
<dbReference type="GO" id="GO:0005829">
    <property type="term" value="C:cytosol"/>
    <property type="evidence" value="ECO:0007669"/>
    <property type="project" value="TreeGrafter"/>
</dbReference>
<dbReference type="GO" id="GO:0002181">
    <property type="term" value="P:cytoplasmic translation"/>
    <property type="evidence" value="ECO:0007669"/>
    <property type="project" value="TreeGrafter"/>
</dbReference>
<dbReference type="RefSeq" id="XP_005535542.1">
    <property type="nucleotide sequence ID" value="XM_005535485.1"/>
</dbReference>
<sequence length="377" mass="42582">MAGKKAAAPKGKAAEEKKKKIVEDKTFGMKNKNKSKKVQRYVEQVQKQAEQMVGGSRKGSHQTEPAQRQSRKAAEAARAAELAQYFRPVPAGPKAQRQNDKVDLYTDLREQKAATSNSQPAPSGTEMASWDMKQLEEVIQQRHGSQNQRNATQIVCRYFLDALEAGRYGWFWTCPNGGDKCPYRHALPPGFVLKLKKANDEGVNDQTAASEAAALEDEIERERALISTYTPVTLERFLEWKERKRKEREEREQRKRDQALKRMGTQGNSSYVRHKVALAYGLSGRDLFEYRPELFVDDANADETKYEERNYESSSDSLSNASDDEALQETTERQRAEHTDPASEHPHDALAQRMQQTLTVSESPPRDVVGDASLFGG</sequence>
<dbReference type="EMBL" id="AP006487">
    <property type="protein sequence ID" value="BAM79256.1"/>
    <property type="molecule type" value="Genomic_DNA"/>
</dbReference>
<dbReference type="PANTHER" id="PTHR12681">
    <property type="entry name" value="ZINC FINGER-CONTAINING PROTEIN P48ZNF"/>
    <property type="match status" value="1"/>
</dbReference>
<dbReference type="eggNOG" id="KOG1763">
    <property type="taxonomic scope" value="Eukaryota"/>
</dbReference>
<evidence type="ECO:0000256" key="4">
    <source>
        <dbReference type="PROSITE-ProRule" id="PRU00723"/>
    </source>
</evidence>
<dbReference type="OrthoDB" id="278280at2759"/>
<dbReference type="InterPro" id="IPR000571">
    <property type="entry name" value="Znf_CCCH"/>
</dbReference>
<dbReference type="AlphaFoldDB" id="M1UPA5"/>
<dbReference type="GeneID" id="16992813"/>
<feature type="region of interest" description="Disordered" evidence="5">
    <location>
        <begin position="305"/>
        <end position="377"/>
    </location>
</feature>
<name>M1UPA5_CYAM1</name>
<dbReference type="OMA" id="GREMFYF"/>
<accession>M1UPA5</accession>
<feature type="compositionally biased region" description="Basic and acidic residues" evidence="5">
    <location>
        <begin position="12"/>
        <end position="27"/>
    </location>
</feature>
<keyword evidence="8" id="KW-1185">Reference proteome</keyword>
<dbReference type="Gene3D" id="6.20.400.10">
    <property type="match status" value="1"/>
</dbReference>
<dbReference type="GO" id="GO:0008270">
    <property type="term" value="F:zinc ion binding"/>
    <property type="evidence" value="ECO:0007669"/>
    <property type="project" value="UniProtKB-KW"/>
</dbReference>
<feature type="compositionally biased region" description="Polar residues" evidence="5">
    <location>
        <begin position="353"/>
        <end position="362"/>
    </location>
</feature>
<dbReference type="InterPro" id="IPR032378">
    <property type="entry name" value="ZC3H15/TMA46_C"/>
</dbReference>
<organism evidence="7 8">
    <name type="scientific">Cyanidioschyzon merolae (strain NIES-3377 / 10D)</name>
    <name type="common">Unicellular red alga</name>
    <dbReference type="NCBI Taxonomy" id="280699"/>
    <lineage>
        <taxon>Eukaryota</taxon>
        <taxon>Rhodophyta</taxon>
        <taxon>Bangiophyceae</taxon>
        <taxon>Cyanidiales</taxon>
        <taxon>Cyanidiaceae</taxon>
        <taxon>Cyanidioschyzon</taxon>
    </lineage>
</organism>
<dbReference type="Gramene" id="CME018CT">
    <property type="protein sequence ID" value="CME018CT"/>
    <property type="gene ID" value="CME018C"/>
</dbReference>
<dbReference type="PANTHER" id="PTHR12681:SF0">
    <property type="entry name" value="ZINC FINGER CCCH DOMAIN-CONTAINING PROTEIN 15"/>
    <property type="match status" value="1"/>
</dbReference>
<evidence type="ECO:0000256" key="2">
    <source>
        <dbReference type="ARBA" id="ARBA00022771"/>
    </source>
</evidence>
<feature type="compositionally biased region" description="Basic and acidic residues" evidence="5">
    <location>
        <begin position="330"/>
        <end position="350"/>
    </location>
</feature>
<evidence type="ECO:0000259" key="6">
    <source>
        <dbReference type="PROSITE" id="PS50103"/>
    </source>
</evidence>
<evidence type="ECO:0000256" key="3">
    <source>
        <dbReference type="ARBA" id="ARBA00022833"/>
    </source>
</evidence>
<evidence type="ECO:0000256" key="1">
    <source>
        <dbReference type="ARBA" id="ARBA00022723"/>
    </source>
</evidence>
<feature type="region of interest" description="Disordered" evidence="5">
    <location>
        <begin position="245"/>
        <end position="267"/>
    </location>
</feature>
<dbReference type="Proteomes" id="UP000007014">
    <property type="component" value="Chromosome 5"/>
</dbReference>
<feature type="region of interest" description="Disordered" evidence="5">
    <location>
        <begin position="1"/>
        <end position="79"/>
    </location>
</feature>
<proteinExistence type="predicted"/>
<dbReference type="Pfam" id="PF16543">
    <property type="entry name" value="DFRP_C"/>
    <property type="match status" value="1"/>
</dbReference>
<feature type="compositionally biased region" description="Low complexity" evidence="5">
    <location>
        <begin position="312"/>
        <end position="321"/>
    </location>
</feature>
<feature type="compositionally biased region" description="Basic and acidic residues" evidence="5">
    <location>
        <begin position="245"/>
        <end position="260"/>
    </location>
</feature>
<keyword evidence="2 4" id="KW-0863">Zinc-finger</keyword>
<evidence type="ECO:0000313" key="7">
    <source>
        <dbReference type="EMBL" id="BAM79256.1"/>
    </source>
</evidence>
<evidence type="ECO:0000256" key="5">
    <source>
        <dbReference type="SAM" id="MobiDB-lite"/>
    </source>
</evidence>
<dbReference type="STRING" id="280699.M1UPA5"/>
<keyword evidence="1 4" id="KW-0479">Metal-binding</keyword>
<protein>
    <recommendedName>
        <fullName evidence="6">C3H1-type domain-containing protein</fullName>
    </recommendedName>
</protein>
<feature type="domain" description="C3H1-type" evidence="6">
    <location>
        <begin position="150"/>
        <end position="188"/>
    </location>
</feature>
<feature type="zinc finger region" description="C3H1-type" evidence="4">
    <location>
        <begin position="150"/>
        <end position="188"/>
    </location>
</feature>
<dbReference type="KEGG" id="cme:CYME_CME018C"/>
<gene>
    <name evidence="7" type="ORF">CYME_CME018C</name>
</gene>
<reference evidence="7 8" key="1">
    <citation type="journal article" date="2004" name="Nature">
        <title>Genome sequence of the ultrasmall unicellular red alga Cyanidioschyzon merolae 10D.</title>
        <authorList>
            <person name="Matsuzaki M."/>
            <person name="Misumi O."/>
            <person name="Shin-i T."/>
            <person name="Maruyama S."/>
            <person name="Takahara M."/>
            <person name="Miyagishima S."/>
            <person name="Mori T."/>
            <person name="Nishida K."/>
            <person name="Yagisawa F."/>
            <person name="Nishida K."/>
            <person name="Yoshida Y."/>
            <person name="Nishimura Y."/>
            <person name="Nakao S."/>
            <person name="Kobayashi T."/>
            <person name="Momoyama Y."/>
            <person name="Higashiyama T."/>
            <person name="Minoda A."/>
            <person name="Sano M."/>
            <person name="Nomoto H."/>
            <person name="Oishi K."/>
            <person name="Hayashi H."/>
            <person name="Ohta F."/>
            <person name="Nishizaka S."/>
            <person name="Haga S."/>
            <person name="Miura S."/>
            <person name="Morishita T."/>
            <person name="Kabeya Y."/>
            <person name="Terasawa K."/>
            <person name="Suzuki Y."/>
            <person name="Ishii Y."/>
            <person name="Asakawa S."/>
            <person name="Takano H."/>
            <person name="Ohta N."/>
            <person name="Kuroiwa H."/>
            <person name="Tanaka K."/>
            <person name="Shimizu N."/>
            <person name="Sugano S."/>
            <person name="Sato N."/>
            <person name="Nozaki H."/>
            <person name="Ogasawara N."/>
            <person name="Kohara Y."/>
            <person name="Kuroiwa T."/>
        </authorList>
    </citation>
    <scope>NUCLEOTIDE SEQUENCE [LARGE SCALE GENOMIC DNA]</scope>
    <source>
        <strain evidence="7 8">10D</strain>
    </source>
</reference>
<keyword evidence="3 4" id="KW-0862">Zinc</keyword>
<dbReference type="HOGENOM" id="CLU_042870_0_0_1"/>